<dbReference type="InterPro" id="IPR036318">
    <property type="entry name" value="FAD-bd_PCMH-like_sf"/>
</dbReference>
<evidence type="ECO:0000259" key="1">
    <source>
        <dbReference type="PROSITE" id="PS51387"/>
    </source>
</evidence>
<dbReference type="InterPro" id="IPR016169">
    <property type="entry name" value="FAD-bd_PCMH_sub2"/>
</dbReference>
<dbReference type="InterPro" id="IPR016166">
    <property type="entry name" value="FAD-bd_PCMH"/>
</dbReference>
<dbReference type="Gene3D" id="3.30.465.10">
    <property type="match status" value="1"/>
</dbReference>
<feature type="non-terminal residue" evidence="2">
    <location>
        <position position="202"/>
    </location>
</feature>
<reference evidence="2" key="2">
    <citation type="journal article" date="2014" name="ISME J.">
        <title>Microbial stratification in low pH oxic and suboxic macroscopic growths along an acid mine drainage.</title>
        <authorList>
            <person name="Mendez-Garcia C."/>
            <person name="Mesa V."/>
            <person name="Sprenger R.R."/>
            <person name="Richter M."/>
            <person name="Diez M.S."/>
            <person name="Solano J."/>
            <person name="Bargiela R."/>
            <person name="Golyshina O.V."/>
            <person name="Manteca A."/>
            <person name="Ramos J.L."/>
            <person name="Gallego J.R."/>
            <person name="Llorente I."/>
            <person name="Martins Dos Santos V.A."/>
            <person name="Jensen O.N."/>
            <person name="Pelaez A.I."/>
            <person name="Sanchez J."/>
            <person name="Ferrer M."/>
        </authorList>
    </citation>
    <scope>NUCLEOTIDE SEQUENCE</scope>
</reference>
<dbReference type="Gene3D" id="3.30.43.10">
    <property type="entry name" value="Uridine Diphospho-n-acetylenolpyruvylglucosamine Reductase, domain 2"/>
    <property type="match status" value="1"/>
</dbReference>
<dbReference type="SUPFAM" id="SSF56176">
    <property type="entry name" value="FAD-binding/transporter-associated domain-like"/>
    <property type="match status" value="1"/>
</dbReference>
<name>T0YSU5_9ZZZZ</name>
<dbReference type="PANTHER" id="PTHR42934:SF1">
    <property type="entry name" value="GLYCOLATE OXIDASE SUBUNIT GLCD"/>
    <property type="match status" value="1"/>
</dbReference>
<gene>
    <name evidence="2" type="ORF">B1A_17176</name>
</gene>
<feature type="domain" description="FAD-binding PCMH-type" evidence="1">
    <location>
        <begin position="57"/>
        <end position="202"/>
    </location>
</feature>
<evidence type="ECO:0000313" key="2">
    <source>
        <dbReference type="EMBL" id="EQD38621.1"/>
    </source>
</evidence>
<proteinExistence type="predicted"/>
<comment type="caution">
    <text evidence="2">The sequence shown here is derived from an EMBL/GenBank/DDBJ whole genome shotgun (WGS) entry which is preliminary data.</text>
</comment>
<dbReference type="InterPro" id="IPR006094">
    <property type="entry name" value="Oxid_FAD_bind_N"/>
</dbReference>
<dbReference type="Pfam" id="PF01565">
    <property type="entry name" value="FAD_binding_4"/>
    <property type="match status" value="1"/>
</dbReference>
<dbReference type="PANTHER" id="PTHR42934">
    <property type="entry name" value="GLYCOLATE OXIDASE SUBUNIT GLCD"/>
    <property type="match status" value="1"/>
</dbReference>
<reference evidence="2" key="1">
    <citation type="submission" date="2013-08" db="EMBL/GenBank/DDBJ databases">
        <authorList>
            <person name="Mendez C."/>
            <person name="Richter M."/>
            <person name="Ferrer M."/>
            <person name="Sanchez J."/>
        </authorList>
    </citation>
    <scope>NUCLEOTIDE SEQUENCE</scope>
</reference>
<dbReference type="GO" id="GO:0071949">
    <property type="term" value="F:FAD binding"/>
    <property type="evidence" value="ECO:0007669"/>
    <property type="project" value="InterPro"/>
</dbReference>
<accession>T0YSU5</accession>
<dbReference type="PROSITE" id="PS51387">
    <property type="entry name" value="FAD_PCMH"/>
    <property type="match status" value="1"/>
</dbReference>
<dbReference type="InterPro" id="IPR016167">
    <property type="entry name" value="FAD-bd_PCMH_sub1"/>
</dbReference>
<organism evidence="2">
    <name type="scientific">mine drainage metagenome</name>
    <dbReference type="NCBI Taxonomy" id="410659"/>
    <lineage>
        <taxon>unclassified sequences</taxon>
        <taxon>metagenomes</taxon>
        <taxon>ecological metagenomes</taxon>
    </lineage>
</organism>
<protein>
    <submittedName>
        <fullName evidence="2">Glycolate oxidase subunit GlcD</fullName>
    </submittedName>
</protein>
<dbReference type="AlphaFoldDB" id="T0YSU5"/>
<sequence>MFEPIKFLRELIHSMDKSEIPSALEIGQALRQWLPESAILTTPESKRPYETDGLSAYRQMPYVVVLPATEKEVQAVLRYCHALRIPVVARGAGTGLSGGALPHESGVLLSLARLKNILQVDPLARTVRVQPGVRNLAITQAVDAHGLFYAPDPSSQIACSIGGNVAENSGGVHCLKYGLTLHNILRLRILTSNGEVVESRFG</sequence>
<dbReference type="EMBL" id="AUZX01012626">
    <property type="protein sequence ID" value="EQD38621.1"/>
    <property type="molecule type" value="Genomic_DNA"/>
</dbReference>
<dbReference type="InterPro" id="IPR051914">
    <property type="entry name" value="FAD-linked_OxidoTrans_Type4"/>
</dbReference>